<gene>
    <name evidence="1" type="ORF">ACFFF8_17975</name>
</gene>
<protein>
    <recommendedName>
        <fullName evidence="3">Holin of 3TMs, for gene-transfer release</fullName>
    </recommendedName>
</protein>
<dbReference type="Proteomes" id="UP001589858">
    <property type="component" value="Unassembled WGS sequence"/>
</dbReference>
<accession>A0ABV6SBU5</accession>
<organism evidence="1 2">
    <name type="scientific">Novosphingobium clariflavum</name>
    <dbReference type="NCBI Taxonomy" id="2029884"/>
    <lineage>
        <taxon>Bacteria</taxon>
        <taxon>Pseudomonadati</taxon>
        <taxon>Pseudomonadota</taxon>
        <taxon>Alphaproteobacteria</taxon>
        <taxon>Sphingomonadales</taxon>
        <taxon>Sphingomonadaceae</taxon>
        <taxon>Novosphingobium</taxon>
    </lineage>
</organism>
<evidence type="ECO:0000313" key="1">
    <source>
        <dbReference type="EMBL" id="MFC0686476.1"/>
    </source>
</evidence>
<comment type="caution">
    <text evidence="1">The sequence shown here is derived from an EMBL/GenBank/DDBJ whole genome shotgun (WGS) entry which is preliminary data.</text>
</comment>
<evidence type="ECO:0008006" key="3">
    <source>
        <dbReference type="Google" id="ProtNLM"/>
    </source>
</evidence>
<keyword evidence="2" id="KW-1185">Reference proteome</keyword>
<sequence>MLLDIITTILGIGGNALEKRQKLKEIELEGKTKIAVAQAEAEVARLNKSIDAEIDWDREAASQMEHSWKDEYLTLLLSLPMILAFFGEWGRRVVSDGFVAISLAPDWYKVSFLAAIAASFGIRALVNKFGLGQK</sequence>
<dbReference type="EMBL" id="JBHLTM010000070">
    <property type="protein sequence ID" value="MFC0686476.1"/>
    <property type="molecule type" value="Genomic_DNA"/>
</dbReference>
<reference evidence="1 2" key="1">
    <citation type="submission" date="2024-09" db="EMBL/GenBank/DDBJ databases">
        <authorList>
            <person name="Sun Q."/>
            <person name="Mori K."/>
        </authorList>
    </citation>
    <scope>NUCLEOTIDE SEQUENCE [LARGE SCALE GENOMIC DNA]</scope>
    <source>
        <strain evidence="1 2">CICC 11035S</strain>
    </source>
</reference>
<dbReference type="RefSeq" id="WP_267222521.1">
    <property type="nucleotide sequence ID" value="NZ_JAPCWC010000016.1"/>
</dbReference>
<name>A0ABV6SBU5_9SPHN</name>
<evidence type="ECO:0000313" key="2">
    <source>
        <dbReference type="Proteomes" id="UP001589858"/>
    </source>
</evidence>
<proteinExistence type="predicted"/>